<organism evidence="2 3">
    <name type="scientific">Talaromyces stipitatus (strain ATCC 10500 / CBS 375.48 / QM 6759 / NRRL 1006)</name>
    <name type="common">Penicillium stipitatum</name>
    <dbReference type="NCBI Taxonomy" id="441959"/>
    <lineage>
        <taxon>Eukaryota</taxon>
        <taxon>Fungi</taxon>
        <taxon>Dikarya</taxon>
        <taxon>Ascomycota</taxon>
        <taxon>Pezizomycotina</taxon>
        <taxon>Eurotiomycetes</taxon>
        <taxon>Eurotiomycetidae</taxon>
        <taxon>Eurotiales</taxon>
        <taxon>Trichocomaceae</taxon>
        <taxon>Talaromyces</taxon>
        <taxon>Talaromyces sect. Talaromyces</taxon>
    </lineage>
</organism>
<dbReference type="HOGENOM" id="CLU_046552_1_0_1"/>
<evidence type="ECO:0000256" key="1">
    <source>
        <dbReference type="SAM" id="MobiDB-lite"/>
    </source>
</evidence>
<feature type="region of interest" description="Disordered" evidence="1">
    <location>
        <begin position="273"/>
        <end position="296"/>
    </location>
</feature>
<sequence length="375" mass="41673">MTTDHQDVYSSHAAFSILASTLLPRSQQPSTNRPSTQTSTWDLRSSIDEFFELSKYRNDRSKLFRCGVTIGLSWLRDWGDGNQQNRDSLVGLLLEQPSQNLDSEGKRQDENRIKTTRVFIIHPIQSIIFAPEILFRDLVGAQQALDHDGGSNDTISEEQAISLLDRVELLPVHDFSSATQAINQVSDAISTIRGQYRPTSTDEKEEETQPPETLLIIEGLDTMAEDVIHNSNAMRGSAILTPVLRTLTHLSRTHASFLSVLVVSTTPLGPSMLAQQHSQSQTQVSSTQQTSLGDGRTTTIAGGGLYSAFARDYTRFKSVDHGQTQQPLLNTLLSRTMDQGIDTHLLLQARRGQTLVEVIKDRTGDGLGKWCIWRS</sequence>
<proteinExistence type="predicted"/>
<dbReference type="GeneID" id="8099853"/>
<dbReference type="STRING" id="441959.B8M822"/>
<dbReference type="EMBL" id="EQ962654">
    <property type="protein sequence ID" value="EED19984.1"/>
    <property type="molecule type" value="Genomic_DNA"/>
</dbReference>
<dbReference type="VEuPathDB" id="FungiDB:TSTA_032400"/>
<dbReference type="eggNOG" id="ENOG502STPP">
    <property type="taxonomic scope" value="Eukaryota"/>
</dbReference>
<dbReference type="RefSeq" id="XP_002480418.1">
    <property type="nucleotide sequence ID" value="XM_002480373.1"/>
</dbReference>
<accession>B8M822</accession>
<name>B8M822_TALSN</name>
<reference evidence="3" key="1">
    <citation type="journal article" date="2015" name="Genome Announc.">
        <title>Genome sequence of the AIDS-associated pathogen Penicillium marneffei (ATCC18224) and its near taxonomic relative Talaromyces stipitatus (ATCC10500).</title>
        <authorList>
            <person name="Nierman W.C."/>
            <person name="Fedorova-Abrams N.D."/>
            <person name="Andrianopoulos A."/>
        </authorList>
    </citation>
    <scope>NUCLEOTIDE SEQUENCE [LARGE SCALE GENOMIC DNA]</scope>
    <source>
        <strain evidence="3">ATCC 10500 / CBS 375.48 / QM 6759 / NRRL 1006</strain>
    </source>
</reference>
<protein>
    <submittedName>
        <fullName evidence="2">Uncharacterized protein</fullName>
    </submittedName>
</protein>
<dbReference type="OMA" id="FPRAFVI"/>
<dbReference type="OrthoDB" id="4344093at2759"/>
<dbReference type="PhylomeDB" id="B8M822"/>
<keyword evidence="3" id="KW-1185">Reference proteome</keyword>
<evidence type="ECO:0000313" key="2">
    <source>
        <dbReference type="EMBL" id="EED19984.1"/>
    </source>
</evidence>
<dbReference type="Proteomes" id="UP000001745">
    <property type="component" value="Unassembled WGS sequence"/>
</dbReference>
<dbReference type="AlphaFoldDB" id="B8M822"/>
<dbReference type="InParanoid" id="B8M822"/>
<feature type="compositionally biased region" description="Low complexity" evidence="1">
    <location>
        <begin position="275"/>
        <end position="291"/>
    </location>
</feature>
<gene>
    <name evidence="2" type="ORF">TSTA_032400</name>
</gene>
<evidence type="ECO:0000313" key="3">
    <source>
        <dbReference type="Proteomes" id="UP000001745"/>
    </source>
</evidence>